<dbReference type="AlphaFoldDB" id="L7VJZ0"/>
<name>L7VJZ0_THES1</name>
<sequence>MFNRKFCFCELKNRLSTEISTGNNREISGEKRFFNKFHSPYYS</sequence>
<keyword evidence="2" id="KW-1185">Reference proteome</keyword>
<dbReference type="PATRIC" id="fig|1121335.3.peg.2"/>
<proteinExistence type="predicted"/>
<organism evidence="1 2">
    <name type="scientific">Thermoclostridium stercorarium (strain ATCC 35414 / DSM 8532 / NCIMB 11754)</name>
    <name type="common">Clostridium stercorarium</name>
    <dbReference type="NCBI Taxonomy" id="1121335"/>
    <lineage>
        <taxon>Bacteria</taxon>
        <taxon>Bacillati</taxon>
        <taxon>Bacillota</taxon>
        <taxon>Clostridia</taxon>
        <taxon>Eubacteriales</taxon>
        <taxon>Oscillospiraceae</taxon>
        <taxon>Thermoclostridium</taxon>
    </lineage>
</organism>
<dbReference type="Proteomes" id="UP000011220">
    <property type="component" value="Chromosome"/>
</dbReference>
<evidence type="ECO:0000313" key="2">
    <source>
        <dbReference type="Proteomes" id="UP000011220"/>
    </source>
</evidence>
<dbReference type="STRING" id="1121335.Cst_c00020"/>
<dbReference type="EMBL" id="CP004044">
    <property type="protein sequence ID" value="AGC67037.1"/>
    <property type="molecule type" value="Genomic_DNA"/>
</dbReference>
<evidence type="ECO:0000313" key="1">
    <source>
        <dbReference type="EMBL" id="AGC67037.1"/>
    </source>
</evidence>
<accession>L7VJZ0</accession>
<protein>
    <submittedName>
        <fullName evidence="1">Uncharacterized protein</fullName>
    </submittedName>
</protein>
<gene>
    <name evidence="1" type="ordered locus">Cst_c00020</name>
</gene>
<dbReference type="KEGG" id="css:Cst_c00020"/>
<reference evidence="1 2" key="1">
    <citation type="journal article" date="2013" name="Genome Announc.">
        <title>Complete genome sequence of Clostridium stercorarium subsp. stercorarium strain DSM 8532, a thermophilic degrader of plant cell wall fibers.</title>
        <authorList>
            <person name="Poehlein A."/>
            <person name="Zverlov V.V."/>
            <person name="Daniel R."/>
            <person name="Schwarz W.H."/>
            <person name="Liebl W."/>
        </authorList>
    </citation>
    <scope>NUCLEOTIDE SEQUENCE [LARGE SCALE GENOMIC DNA]</scope>
    <source>
        <strain evidence="2">ATCC 35414 / DSM 8532 / NCIMB 11754</strain>
    </source>
</reference>